<keyword evidence="3" id="KW-1185">Reference proteome</keyword>
<dbReference type="EMBL" id="JBHSXS010000049">
    <property type="protein sequence ID" value="MFC6886207.1"/>
    <property type="molecule type" value="Genomic_DNA"/>
</dbReference>
<evidence type="ECO:0000313" key="2">
    <source>
        <dbReference type="EMBL" id="MFC6886207.1"/>
    </source>
</evidence>
<name>A0ABW2CWJ7_9ACTN</name>
<feature type="compositionally biased region" description="Basic and acidic residues" evidence="1">
    <location>
        <begin position="97"/>
        <end position="108"/>
    </location>
</feature>
<sequence>MVSDIRVGYLEELEHELDTRGLVARVVRTRSGPAFLRVVNPEAASLAEDVTCAPAPESPEHYYWWSWGERMHRVDDPGGAAVKLVRVLQPLRLDRREPCGDRVPDRGGLDAFGPVPAREWPPGHS</sequence>
<organism evidence="2 3">
    <name type="scientific">Actinomadura yumaensis</name>
    <dbReference type="NCBI Taxonomy" id="111807"/>
    <lineage>
        <taxon>Bacteria</taxon>
        <taxon>Bacillati</taxon>
        <taxon>Actinomycetota</taxon>
        <taxon>Actinomycetes</taxon>
        <taxon>Streptosporangiales</taxon>
        <taxon>Thermomonosporaceae</taxon>
        <taxon>Actinomadura</taxon>
    </lineage>
</organism>
<comment type="caution">
    <text evidence="2">The sequence shown here is derived from an EMBL/GenBank/DDBJ whole genome shotgun (WGS) entry which is preliminary data.</text>
</comment>
<reference evidence="3" key="1">
    <citation type="journal article" date="2019" name="Int. J. Syst. Evol. Microbiol.">
        <title>The Global Catalogue of Microorganisms (GCM) 10K type strain sequencing project: providing services to taxonomists for standard genome sequencing and annotation.</title>
        <authorList>
            <consortium name="The Broad Institute Genomics Platform"/>
            <consortium name="The Broad Institute Genome Sequencing Center for Infectious Disease"/>
            <person name="Wu L."/>
            <person name="Ma J."/>
        </authorList>
    </citation>
    <scope>NUCLEOTIDE SEQUENCE [LARGE SCALE GENOMIC DNA]</scope>
    <source>
        <strain evidence="3">JCM 3369</strain>
    </source>
</reference>
<feature type="region of interest" description="Disordered" evidence="1">
    <location>
        <begin position="97"/>
        <end position="125"/>
    </location>
</feature>
<evidence type="ECO:0000256" key="1">
    <source>
        <dbReference type="SAM" id="MobiDB-lite"/>
    </source>
</evidence>
<dbReference type="RefSeq" id="WP_160823029.1">
    <property type="nucleotide sequence ID" value="NZ_JBHSXS010000049.1"/>
</dbReference>
<evidence type="ECO:0000313" key="3">
    <source>
        <dbReference type="Proteomes" id="UP001596380"/>
    </source>
</evidence>
<dbReference type="Proteomes" id="UP001596380">
    <property type="component" value="Unassembled WGS sequence"/>
</dbReference>
<proteinExistence type="predicted"/>
<gene>
    <name evidence="2" type="ORF">ACFQKB_41065</name>
</gene>
<protein>
    <submittedName>
        <fullName evidence="2">Uncharacterized protein</fullName>
    </submittedName>
</protein>
<accession>A0ABW2CWJ7</accession>